<evidence type="ECO:0000313" key="5">
    <source>
        <dbReference type="Proteomes" id="UP000694287"/>
    </source>
</evidence>
<keyword evidence="3" id="KW-0804">Transcription</keyword>
<dbReference type="PIRSF" id="PIRSF039144">
    <property type="entry name" value="GlnB"/>
    <property type="match status" value="1"/>
</dbReference>
<dbReference type="Proteomes" id="UP000694287">
    <property type="component" value="Unassembled WGS sequence"/>
</dbReference>
<evidence type="ECO:0000313" key="4">
    <source>
        <dbReference type="EMBL" id="MBW0132727.1"/>
    </source>
</evidence>
<dbReference type="SMART" id="SM00938">
    <property type="entry name" value="P-II"/>
    <property type="match status" value="1"/>
</dbReference>
<protein>
    <submittedName>
        <fullName evidence="4">P-II family nitrogen regulator</fullName>
    </submittedName>
</protein>
<name>A0ABS6UKF3_9PSEU</name>
<dbReference type="RefSeq" id="WP_218604022.1">
    <property type="nucleotide sequence ID" value="NZ_JADQDJ010000181.1"/>
</dbReference>
<evidence type="ECO:0000256" key="1">
    <source>
        <dbReference type="ARBA" id="ARBA00011233"/>
    </source>
</evidence>
<keyword evidence="5" id="KW-1185">Reference proteome</keyword>
<organism evidence="4 5">
    <name type="scientific">Pseudonocardia abyssalis</name>
    <dbReference type="NCBI Taxonomy" id="2792008"/>
    <lineage>
        <taxon>Bacteria</taxon>
        <taxon>Bacillati</taxon>
        <taxon>Actinomycetota</taxon>
        <taxon>Actinomycetes</taxon>
        <taxon>Pseudonocardiales</taxon>
        <taxon>Pseudonocardiaceae</taxon>
        <taxon>Pseudonocardia</taxon>
    </lineage>
</organism>
<evidence type="ECO:0000256" key="3">
    <source>
        <dbReference type="ARBA" id="ARBA00023163"/>
    </source>
</evidence>
<dbReference type="PROSITE" id="PS00496">
    <property type="entry name" value="PII_GLNB_UMP"/>
    <property type="match status" value="1"/>
</dbReference>
<reference evidence="4 5" key="1">
    <citation type="submission" date="2020-11" db="EMBL/GenBank/DDBJ databases">
        <title>Pseudonocardia abyssalis sp. nov. and Pseudonocardia oceani sp. nov., description and phylogenomic analysis of two novel actinomycetes isolated from the deep Southern Ocean.</title>
        <authorList>
            <person name="Parra J."/>
        </authorList>
    </citation>
    <scope>NUCLEOTIDE SEQUENCE [LARGE SCALE GENOMIC DNA]</scope>
    <source>
        <strain evidence="4 5">KRD-168</strain>
    </source>
</reference>
<dbReference type="InterPro" id="IPR002332">
    <property type="entry name" value="N-reg_PII_urydylation_site"/>
</dbReference>
<dbReference type="PANTHER" id="PTHR30115">
    <property type="entry name" value="NITROGEN REGULATORY PROTEIN P-II"/>
    <property type="match status" value="1"/>
</dbReference>
<evidence type="ECO:0000256" key="2">
    <source>
        <dbReference type="ARBA" id="ARBA00023015"/>
    </source>
</evidence>
<sequence>MILVTAIVKPFALGDVKTALERLGVLGMTVSEVQGHGRQKGHTEVYRGAEYNVDFVPKVRIEVVVDDEVADKVVDSVVAAARTGKIGDGKVWTTRVEQIVRVRTGERGGDAI</sequence>
<dbReference type="EMBL" id="JADQDK010000001">
    <property type="protein sequence ID" value="MBW0132727.1"/>
    <property type="molecule type" value="Genomic_DNA"/>
</dbReference>
<comment type="caution">
    <text evidence="4">The sequence shown here is derived from an EMBL/GenBank/DDBJ whole genome shotgun (WGS) entry which is preliminary data.</text>
</comment>
<dbReference type="InterPro" id="IPR002187">
    <property type="entry name" value="N-reg_PII"/>
</dbReference>
<proteinExistence type="predicted"/>
<dbReference type="PROSITE" id="PS51343">
    <property type="entry name" value="PII_GLNB_DOM"/>
    <property type="match status" value="1"/>
</dbReference>
<comment type="subunit">
    <text evidence="1">Homotrimer.</text>
</comment>
<dbReference type="PANTHER" id="PTHR30115:SF11">
    <property type="entry name" value="NITROGEN REGULATORY PROTEIN P-II HOMOLOG"/>
    <property type="match status" value="1"/>
</dbReference>
<dbReference type="Pfam" id="PF00543">
    <property type="entry name" value="P-II"/>
    <property type="match status" value="1"/>
</dbReference>
<gene>
    <name evidence="4" type="ORF">I4I81_00445</name>
</gene>
<keyword evidence="2" id="KW-0805">Transcription regulation</keyword>
<accession>A0ABS6UKF3</accession>